<feature type="domain" description="DUF1868" evidence="2">
    <location>
        <begin position="41"/>
        <end position="151"/>
    </location>
</feature>
<dbReference type="InterPro" id="IPR015069">
    <property type="entry name" value="2H-PEstase_DUF1868"/>
</dbReference>
<proteinExistence type="predicted"/>
<dbReference type="Pfam" id="PF08975">
    <property type="entry name" value="2H-phosphodiest"/>
    <property type="match status" value="1"/>
</dbReference>
<dbReference type="GO" id="GO:0016874">
    <property type="term" value="F:ligase activity"/>
    <property type="evidence" value="ECO:0007669"/>
    <property type="project" value="UniProtKB-KW"/>
</dbReference>
<dbReference type="SUPFAM" id="SSF55144">
    <property type="entry name" value="LigT-like"/>
    <property type="match status" value="1"/>
</dbReference>
<keyword evidence="4" id="KW-1185">Reference proteome</keyword>
<dbReference type="OrthoDB" id="2877829at2759"/>
<dbReference type="Proteomes" id="UP000813385">
    <property type="component" value="Unassembled WGS sequence"/>
</dbReference>
<dbReference type="InterPro" id="IPR009097">
    <property type="entry name" value="Cyclic_Pdiesterase"/>
</dbReference>
<feature type="compositionally biased region" description="Low complexity" evidence="1">
    <location>
        <begin position="13"/>
        <end position="24"/>
    </location>
</feature>
<evidence type="ECO:0000259" key="2">
    <source>
        <dbReference type="Pfam" id="PF08975"/>
    </source>
</evidence>
<gene>
    <name evidence="3" type="ORF">B0T11DRAFT_272951</name>
</gene>
<evidence type="ECO:0000256" key="1">
    <source>
        <dbReference type="SAM" id="MobiDB-lite"/>
    </source>
</evidence>
<reference evidence="3" key="1">
    <citation type="journal article" date="2021" name="Nat. Commun.">
        <title>Genetic determinants of endophytism in the Arabidopsis root mycobiome.</title>
        <authorList>
            <person name="Mesny F."/>
            <person name="Miyauchi S."/>
            <person name="Thiergart T."/>
            <person name="Pickel B."/>
            <person name="Atanasova L."/>
            <person name="Karlsson M."/>
            <person name="Huettel B."/>
            <person name="Barry K.W."/>
            <person name="Haridas S."/>
            <person name="Chen C."/>
            <person name="Bauer D."/>
            <person name="Andreopoulos W."/>
            <person name="Pangilinan J."/>
            <person name="LaButti K."/>
            <person name="Riley R."/>
            <person name="Lipzen A."/>
            <person name="Clum A."/>
            <person name="Drula E."/>
            <person name="Henrissat B."/>
            <person name="Kohler A."/>
            <person name="Grigoriev I.V."/>
            <person name="Martin F.M."/>
            <person name="Hacquard S."/>
        </authorList>
    </citation>
    <scope>NUCLEOTIDE SEQUENCE</scope>
    <source>
        <strain evidence="3">MPI-CAGE-AT-0016</strain>
    </source>
</reference>
<keyword evidence="3" id="KW-0436">Ligase</keyword>
<dbReference type="EMBL" id="JAGPXD010000001">
    <property type="protein sequence ID" value="KAH7376807.1"/>
    <property type="molecule type" value="Genomic_DNA"/>
</dbReference>
<protein>
    <submittedName>
        <fullName evidence="3">RNA ligase/cyclic nucleotide phosphodiesterase</fullName>
    </submittedName>
</protein>
<sequence>MTVMTTIMSAPTPAHAPAHTLATHQSVDDDTPEYPAGVPSKFAPDGTVQPFPGNTVIAHLSPESPLYASLMALHRKLAASEYAPLLALLPPDSWHMTIFEGVCDQVRGRGYWPAHIETLKYCTSLFATRLRNARLEDARPPLRLKITGFDPLETGVGVSVEGRGPREDRRIRDLRDRLADVLEIKHPNHARYGFHISIAYLLRHLSDEQEAGLTALLMQHWETVPKEFDLGAPEFCTFENMHSFHRLFYLGEDSGHARNSSSGSVY</sequence>
<organism evidence="3 4">
    <name type="scientific">Plectosphaerella cucumerina</name>
    <dbReference type="NCBI Taxonomy" id="40658"/>
    <lineage>
        <taxon>Eukaryota</taxon>
        <taxon>Fungi</taxon>
        <taxon>Dikarya</taxon>
        <taxon>Ascomycota</taxon>
        <taxon>Pezizomycotina</taxon>
        <taxon>Sordariomycetes</taxon>
        <taxon>Hypocreomycetidae</taxon>
        <taxon>Glomerellales</taxon>
        <taxon>Plectosphaerellaceae</taxon>
        <taxon>Plectosphaerella</taxon>
    </lineage>
</organism>
<dbReference type="AlphaFoldDB" id="A0A8K0TU47"/>
<name>A0A8K0TU47_9PEZI</name>
<evidence type="ECO:0000313" key="3">
    <source>
        <dbReference type="EMBL" id="KAH7376807.1"/>
    </source>
</evidence>
<accession>A0A8K0TU47</accession>
<feature type="region of interest" description="Disordered" evidence="1">
    <location>
        <begin position="13"/>
        <end position="35"/>
    </location>
</feature>
<evidence type="ECO:0000313" key="4">
    <source>
        <dbReference type="Proteomes" id="UP000813385"/>
    </source>
</evidence>
<dbReference type="Gene3D" id="3.90.1140.10">
    <property type="entry name" value="Cyclic phosphodiesterase"/>
    <property type="match status" value="1"/>
</dbReference>
<comment type="caution">
    <text evidence="3">The sequence shown here is derived from an EMBL/GenBank/DDBJ whole genome shotgun (WGS) entry which is preliminary data.</text>
</comment>